<dbReference type="Proteomes" id="UP001595528">
    <property type="component" value="Unassembled WGS sequence"/>
</dbReference>
<dbReference type="EMBL" id="JBHRTR010000044">
    <property type="protein sequence ID" value="MFC3230352.1"/>
    <property type="molecule type" value="Genomic_DNA"/>
</dbReference>
<accession>A0ABV7L6V1</accession>
<protein>
    <submittedName>
        <fullName evidence="3">CPCC family cysteine-rich protein</fullName>
    </submittedName>
</protein>
<evidence type="ECO:0000313" key="3">
    <source>
        <dbReference type="EMBL" id="MFC3230352.1"/>
    </source>
</evidence>
<dbReference type="InterPro" id="IPR025983">
    <property type="entry name" value="Cys_rich_CPCC"/>
</dbReference>
<comment type="caution">
    <text evidence="3">The sequence shown here is derived from an EMBL/GenBank/DDBJ whole genome shotgun (WGS) entry which is preliminary data.</text>
</comment>
<feature type="domain" description="Cysteine-rich CPCC" evidence="2">
    <location>
        <begin position="367"/>
        <end position="434"/>
    </location>
</feature>
<reference evidence="4" key="1">
    <citation type="journal article" date="2019" name="Int. J. Syst. Evol. Microbiol.">
        <title>The Global Catalogue of Microorganisms (GCM) 10K type strain sequencing project: providing services to taxonomists for standard genome sequencing and annotation.</title>
        <authorList>
            <consortium name="The Broad Institute Genomics Platform"/>
            <consortium name="The Broad Institute Genome Sequencing Center for Infectious Disease"/>
            <person name="Wu L."/>
            <person name="Ma J."/>
        </authorList>
    </citation>
    <scope>NUCLEOTIDE SEQUENCE [LARGE SCALE GENOMIC DNA]</scope>
    <source>
        <strain evidence="4">KCTC 42964</strain>
    </source>
</reference>
<dbReference type="Pfam" id="PF14206">
    <property type="entry name" value="Cys_rich_CPCC"/>
    <property type="match status" value="1"/>
</dbReference>
<sequence>MADRLARNHRRSTRRQRERERTQWEISGAEEHLRRARTAARDGWDGTAVDEFRSALGHAERAWCRTNLRRGKAAHDMHRAAVLEKAPEELASLVRRAFYDLTHYEQFVCRIEAFPPVVELAEQAVRMLLHGAQHPPRNKRRFPARWLRKAVLPKPRLRSGDWVAAGRFRPGQVVSIEDRQPHLMHLSYGDEEETGFPPHARRWAKVKPPRKLPSLKDVFEEGGWIRHAEHGFGRIAILRHTSLEVAFHDRRRRLVPSPYLEGIVRVAGPDPVDTRPVSEWIRIGDWVRVDPWGEGVVLACYRTEVDREERDCLAILVGDQVESLAIGPLKPLVWSVNRPALDMAAPWNARALWFWLQDGARHGRPVCRCCGYPVLGTDFDEGLEPLLCLICGWFDDGMDEAEASRVREGDKFEWIPNAGYSLTEARASFLDHGHVFPLDTPSAERMADPATERLALREALDSLKHRDAEEDVMATWNEIWRMARRVSVTLRGIGG</sequence>
<keyword evidence="4" id="KW-1185">Reference proteome</keyword>
<dbReference type="RefSeq" id="WP_379905449.1">
    <property type="nucleotide sequence ID" value="NZ_JBHRTR010000044.1"/>
</dbReference>
<proteinExistence type="predicted"/>
<evidence type="ECO:0000313" key="4">
    <source>
        <dbReference type="Proteomes" id="UP001595528"/>
    </source>
</evidence>
<name>A0ABV7L6V1_9PROT</name>
<feature type="region of interest" description="Disordered" evidence="1">
    <location>
        <begin position="1"/>
        <end position="21"/>
    </location>
</feature>
<organism evidence="3 4">
    <name type="scientific">Marinibaculum pumilum</name>
    <dbReference type="NCBI Taxonomy" id="1766165"/>
    <lineage>
        <taxon>Bacteria</taxon>
        <taxon>Pseudomonadati</taxon>
        <taxon>Pseudomonadota</taxon>
        <taxon>Alphaproteobacteria</taxon>
        <taxon>Rhodospirillales</taxon>
        <taxon>Rhodospirillaceae</taxon>
        <taxon>Marinibaculum</taxon>
    </lineage>
</organism>
<evidence type="ECO:0000259" key="2">
    <source>
        <dbReference type="Pfam" id="PF14206"/>
    </source>
</evidence>
<evidence type="ECO:0000256" key="1">
    <source>
        <dbReference type="SAM" id="MobiDB-lite"/>
    </source>
</evidence>
<gene>
    <name evidence="3" type="ORF">ACFOGJ_24095</name>
</gene>